<reference evidence="2 3" key="1">
    <citation type="submission" date="2023-03" db="EMBL/GenBank/DDBJ databases">
        <title>Genome sequence of Microbacterium sp. KACC 23027.</title>
        <authorList>
            <person name="Kim S."/>
            <person name="Heo J."/>
            <person name="Kwon S.-W."/>
        </authorList>
    </citation>
    <scope>NUCLEOTIDE SEQUENCE [LARGE SCALE GENOMIC DNA]</scope>
    <source>
        <strain evidence="2 3">KACC 23027</strain>
    </source>
</reference>
<dbReference type="Pfam" id="PF03729">
    <property type="entry name" value="DUF308"/>
    <property type="match status" value="2"/>
</dbReference>
<feature type="transmembrane region" description="Helical" evidence="1">
    <location>
        <begin position="21"/>
        <end position="40"/>
    </location>
</feature>
<keyword evidence="1" id="KW-0812">Transmembrane</keyword>
<sequence length="610" mass="64329">MTDRGTRRWSALPGLVSQAPPRALIVVGAVVTILGVLIITRPLTSLVLLGVYVGASAVISGVVELVSRHRSPAWWTRIFAIVWIVAGILVLVWLGSSLNVLPTVLAILLLVSGVAAVGDALIPTTSGEPLRASQRVLSAVWGGAQVVFGILSLTWPDVTVLVVAVVFGVRTLVFGATLLVRGIVLLRSRPDRGGRPLPARRPHPRAVDAGRYALSLLLVLTTAGGWFLNGWLEDGAPVVDAFYDPPATLPSGHGELIRTSAYGGTIPPGATVTRILYSTTDAHGQPLAASALVIVPEEEIQLTPHPVVLWNHGTTGVARGCAPSLTDSAATKWAIPGLDTAIAHGWMVVAPDYAGQGTPGVFPYLIGQGEARSALDAVVAAEKLPHVWASDDVVVWGHSQGGHAALWASRVAKKYTPDLNVLGTAALAPAGDPLALARDLTAGFASPELTVLTAWVLVPYSETYPDVRLADYVSPGTRAIVRELAQRCPSEPALMVSVLAALGISEHQTLYIGDLTAGNLGRRLGQNTAMGTWTTPLLIQWGADDEVIPTSQQVAYVKRLCEAGNDVDWVEYPVTHHQDILQPSSQALSKLLDWTGGLFAHRGAPASRCG</sequence>
<evidence type="ECO:0000313" key="3">
    <source>
        <dbReference type="Proteomes" id="UP001214553"/>
    </source>
</evidence>
<protein>
    <submittedName>
        <fullName evidence="2">Alpha/beta fold hydrolase</fullName>
    </submittedName>
</protein>
<dbReference type="PANTHER" id="PTHR34853:SF1">
    <property type="entry name" value="LIPASE 5"/>
    <property type="match status" value="1"/>
</dbReference>
<keyword evidence="1" id="KW-1133">Transmembrane helix</keyword>
<feature type="transmembrane region" description="Helical" evidence="1">
    <location>
        <begin position="46"/>
        <end position="67"/>
    </location>
</feature>
<feature type="transmembrane region" description="Helical" evidence="1">
    <location>
        <begin position="74"/>
        <end position="94"/>
    </location>
</feature>
<dbReference type="InterPro" id="IPR005152">
    <property type="entry name" value="Lipase_secreted"/>
</dbReference>
<feature type="transmembrane region" description="Helical" evidence="1">
    <location>
        <begin position="161"/>
        <end position="188"/>
    </location>
</feature>
<dbReference type="GO" id="GO:0016787">
    <property type="term" value="F:hydrolase activity"/>
    <property type="evidence" value="ECO:0007669"/>
    <property type="project" value="UniProtKB-KW"/>
</dbReference>
<feature type="transmembrane region" description="Helical" evidence="1">
    <location>
        <begin position="136"/>
        <end position="155"/>
    </location>
</feature>
<name>A0ABY8BUC7_9MICO</name>
<dbReference type="Gene3D" id="1.10.260.130">
    <property type="match status" value="1"/>
</dbReference>
<feature type="transmembrane region" description="Helical" evidence="1">
    <location>
        <begin position="100"/>
        <end position="124"/>
    </location>
</feature>
<keyword evidence="3" id="KW-1185">Reference proteome</keyword>
<keyword evidence="2" id="KW-0378">Hydrolase</keyword>
<dbReference type="EMBL" id="CP119108">
    <property type="protein sequence ID" value="WEG07779.1"/>
    <property type="molecule type" value="Genomic_DNA"/>
</dbReference>
<keyword evidence="1" id="KW-0472">Membrane</keyword>
<proteinExistence type="predicted"/>
<dbReference type="PANTHER" id="PTHR34853">
    <property type="match status" value="1"/>
</dbReference>
<dbReference type="InterPro" id="IPR005325">
    <property type="entry name" value="DUF308_memb"/>
</dbReference>
<dbReference type="Pfam" id="PF03583">
    <property type="entry name" value="LIP"/>
    <property type="match status" value="1"/>
</dbReference>
<evidence type="ECO:0000313" key="2">
    <source>
        <dbReference type="EMBL" id="WEG07779.1"/>
    </source>
</evidence>
<dbReference type="InterPro" id="IPR029058">
    <property type="entry name" value="AB_hydrolase_fold"/>
</dbReference>
<evidence type="ECO:0000256" key="1">
    <source>
        <dbReference type="SAM" id="Phobius"/>
    </source>
</evidence>
<dbReference type="Gene3D" id="3.40.50.1820">
    <property type="entry name" value="alpha/beta hydrolase"/>
    <property type="match status" value="1"/>
</dbReference>
<gene>
    <name evidence="2" type="ORF">PU630_11025</name>
</gene>
<accession>A0ABY8BUC7</accession>
<dbReference type="RefSeq" id="WP_275277118.1">
    <property type="nucleotide sequence ID" value="NZ_CP119108.1"/>
</dbReference>
<dbReference type="SUPFAM" id="SSF53474">
    <property type="entry name" value="alpha/beta-Hydrolases"/>
    <property type="match status" value="1"/>
</dbReference>
<feature type="transmembrane region" description="Helical" evidence="1">
    <location>
        <begin position="209"/>
        <end position="228"/>
    </location>
</feature>
<organism evidence="2 3">
    <name type="scientific">Microbacterium horticulturae</name>
    <dbReference type="NCBI Taxonomy" id="3028316"/>
    <lineage>
        <taxon>Bacteria</taxon>
        <taxon>Bacillati</taxon>
        <taxon>Actinomycetota</taxon>
        <taxon>Actinomycetes</taxon>
        <taxon>Micrococcales</taxon>
        <taxon>Microbacteriaceae</taxon>
        <taxon>Microbacterium</taxon>
    </lineage>
</organism>
<dbReference type="Proteomes" id="UP001214553">
    <property type="component" value="Chromosome"/>
</dbReference>